<comment type="caution">
    <text evidence="3">The sequence shown here is derived from an EMBL/GenBank/DDBJ whole genome shotgun (WGS) entry which is preliminary data.</text>
</comment>
<organism evidence="3 4">
    <name type="scientific">Aequorivita xiaoshiensis</name>
    <dbReference type="NCBI Taxonomy" id="2874476"/>
    <lineage>
        <taxon>Bacteria</taxon>
        <taxon>Pseudomonadati</taxon>
        <taxon>Bacteroidota</taxon>
        <taxon>Flavobacteriia</taxon>
        <taxon>Flavobacteriales</taxon>
        <taxon>Flavobacteriaceae</taxon>
        <taxon>Aequorivita</taxon>
    </lineage>
</organism>
<keyword evidence="1" id="KW-0677">Repeat</keyword>
<dbReference type="EMBL" id="JAIRBB010000003">
    <property type="protein sequence ID" value="MCG2430580.1"/>
    <property type="molecule type" value="Genomic_DNA"/>
</dbReference>
<dbReference type="InterPro" id="IPR019734">
    <property type="entry name" value="TPR_rpt"/>
</dbReference>
<dbReference type="Proteomes" id="UP001139462">
    <property type="component" value="Unassembled WGS sequence"/>
</dbReference>
<keyword evidence="2" id="KW-0802">TPR repeat</keyword>
<evidence type="ECO:0000256" key="1">
    <source>
        <dbReference type="ARBA" id="ARBA00022737"/>
    </source>
</evidence>
<keyword evidence="4" id="KW-1185">Reference proteome</keyword>
<dbReference type="InterPro" id="IPR011990">
    <property type="entry name" value="TPR-like_helical_dom_sf"/>
</dbReference>
<gene>
    <name evidence="3" type="ORF">K8344_05570</name>
</gene>
<dbReference type="Gene3D" id="1.25.40.10">
    <property type="entry name" value="Tetratricopeptide repeat domain"/>
    <property type="match status" value="3"/>
</dbReference>
<dbReference type="Pfam" id="PF13174">
    <property type="entry name" value="TPR_6"/>
    <property type="match status" value="1"/>
</dbReference>
<dbReference type="AlphaFoldDB" id="A0A9X1QZT3"/>
<name>A0A9X1QZT3_9FLAO</name>
<accession>A0A9X1QZT3</accession>
<evidence type="ECO:0000313" key="4">
    <source>
        <dbReference type="Proteomes" id="UP001139462"/>
    </source>
</evidence>
<proteinExistence type="predicted"/>
<sequence length="290" mass="33652">MEKLLKYCLSLLFIAALFTSCEKDTSQMSDAEKKQYSVELYKEAVGLHAAQGDPRVMTKLEAAVAMDPNNCKALRELSVAYLKRGLIDEWKIKFDKAAKCDPKIWVPWRGYLYLQFYRDYEKAIADFDASDTLTPNFTDAPQGHSVDYWRGMAYLGLKDYENSIKYLNRYIDDVTEKNGEDWAEPTAFLYRGIAHYENNTPEAALIDFDKMIFYNQNKTADGSYYKALILFEQNKCEDAKKELDMALDNFKNGYFNKHVYTEALKQIYIQDLNNLENAISNQCPHKKEAY</sequence>
<dbReference type="PANTHER" id="PTHR44858:SF1">
    <property type="entry name" value="UDP-N-ACETYLGLUCOSAMINE--PEPTIDE N-ACETYLGLUCOSAMINYLTRANSFERASE SPINDLY-RELATED"/>
    <property type="match status" value="1"/>
</dbReference>
<dbReference type="PANTHER" id="PTHR44858">
    <property type="entry name" value="TETRATRICOPEPTIDE REPEAT PROTEIN 6"/>
    <property type="match status" value="1"/>
</dbReference>
<dbReference type="PROSITE" id="PS51257">
    <property type="entry name" value="PROKAR_LIPOPROTEIN"/>
    <property type="match status" value="1"/>
</dbReference>
<evidence type="ECO:0000256" key="2">
    <source>
        <dbReference type="ARBA" id="ARBA00022803"/>
    </source>
</evidence>
<dbReference type="InterPro" id="IPR050498">
    <property type="entry name" value="Ycf3"/>
</dbReference>
<evidence type="ECO:0000313" key="3">
    <source>
        <dbReference type="EMBL" id="MCG2430580.1"/>
    </source>
</evidence>
<dbReference type="RefSeq" id="WP_237607765.1">
    <property type="nucleotide sequence ID" value="NZ_JAIRBB010000003.1"/>
</dbReference>
<reference evidence="3" key="1">
    <citation type="submission" date="2021-09" db="EMBL/GenBank/DDBJ databases">
        <title>Genome of Aequorivita sp. strain F64183.</title>
        <authorList>
            <person name="Wang Y."/>
        </authorList>
    </citation>
    <scope>NUCLEOTIDE SEQUENCE</scope>
    <source>
        <strain evidence="3">F64183</strain>
    </source>
</reference>
<protein>
    <submittedName>
        <fullName evidence="3">Tetratricopeptide repeat protein</fullName>
    </submittedName>
</protein>
<dbReference type="SUPFAM" id="SSF48452">
    <property type="entry name" value="TPR-like"/>
    <property type="match status" value="1"/>
</dbReference>